<dbReference type="AlphaFoldDB" id="A0ABD1U5B4"/>
<evidence type="ECO:0000256" key="3">
    <source>
        <dbReference type="SAM" id="MobiDB-lite"/>
    </source>
</evidence>
<comment type="caution">
    <text evidence="4">The sequence shown here is derived from an EMBL/GenBank/DDBJ whole genome shotgun (WGS) entry which is preliminary data.</text>
</comment>
<organism evidence="4 5">
    <name type="scientific">Forsythia ovata</name>
    <dbReference type="NCBI Taxonomy" id="205694"/>
    <lineage>
        <taxon>Eukaryota</taxon>
        <taxon>Viridiplantae</taxon>
        <taxon>Streptophyta</taxon>
        <taxon>Embryophyta</taxon>
        <taxon>Tracheophyta</taxon>
        <taxon>Spermatophyta</taxon>
        <taxon>Magnoliopsida</taxon>
        <taxon>eudicotyledons</taxon>
        <taxon>Gunneridae</taxon>
        <taxon>Pentapetalae</taxon>
        <taxon>asterids</taxon>
        <taxon>lamiids</taxon>
        <taxon>Lamiales</taxon>
        <taxon>Oleaceae</taxon>
        <taxon>Forsythieae</taxon>
        <taxon>Forsythia</taxon>
    </lineage>
</organism>
<evidence type="ECO:0000313" key="4">
    <source>
        <dbReference type="EMBL" id="KAL2520194.1"/>
    </source>
</evidence>
<dbReference type="Proteomes" id="UP001604277">
    <property type="component" value="Unassembled WGS sequence"/>
</dbReference>
<evidence type="ECO:0000256" key="2">
    <source>
        <dbReference type="SAM" id="Coils"/>
    </source>
</evidence>
<accession>A0ABD1U5B4</accession>
<gene>
    <name evidence="4" type="ORF">Fot_24117</name>
</gene>
<keyword evidence="2" id="KW-0175">Coiled coil</keyword>
<dbReference type="InterPro" id="IPR008862">
    <property type="entry name" value="Tcp11"/>
</dbReference>
<evidence type="ECO:0000313" key="5">
    <source>
        <dbReference type="Proteomes" id="UP001604277"/>
    </source>
</evidence>
<dbReference type="EMBL" id="JBFOLJ010000007">
    <property type="protein sequence ID" value="KAL2520194.1"/>
    <property type="molecule type" value="Genomic_DNA"/>
</dbReference>
<comment type="similarity">
    <text evidence="1">Belongs to the TCP11 family.</text>
</comment>
<keyword evidence="5" id="KW-1185">Reference proteome</keyword>
<feature type="region of interest" description="Disordered" evidence="3">
    <location>
        <begin position="1"/>
        <end position="26"/>
    </location>
</feature>
<sequence>MAPEIKSHGTALYIPANDNNTAPSQLLTTPKLPRRLLRRLLECKSPPISAQDIDAKLRDANQRRQQFYESLASKARTKSRSRACSSPKEKGIAWQLETKLNAAEQKRLSLLKNIQNRLARTDELRQAAKNGVEMCFMRKCDELGAKVKSRAHQAEVNRMLLLKDCRQRRAAKRERAVQSLMRKMIQESKYKECVRDAIHQKRAAAENKRLGLLEEEISRARARSLKVQLVANSVYNQRETERNKLKNRLEDRLQRAKRLRTEYLRMRASLHFPSRASSEMIKHGELLSSKLARALERCADLGTRSIVNSTSRSSGISFKSLGKTSEKSRTTLTSPTVSYLSSLATTVIKNPIHPSDFKSFLAFNAEMIHDNPVLL</sequence>
<dbReference type="PANTHER" id="PTHR12832:SF11">
    <property type="entry name" value="LD23868P"/>
    <property type="match status" value="1"/>
</dbReference>
<reference evidence="5" key="1">
    <citation type="submission" date="2024-07" db="EMBL/GenBank/DDBJ databases">
        <title>Two chromosome-level genome assemblies of Korean endemic species Abeliophyllum distichum and Forsythia ovata (Oleaceae).</title>
        <authorList>
            <person name="Jang H."/>
        </authorList>
    </citation>
    <scope>NUCLEOTIDE SEQUENCE [LARGE SCALE GENOMIC DNA]</scope>
</reference>
<protein>
    <submittedName>
        <fullName evidence="4">T-complex protein 11</fullName>
    </submittedName>
</protein>
<proteinExistence type="inferred from homology"/>
<name>A0ABD1U5B4_9LAMI</name>
<feature type="coiled-coil region" evidence="2">
    <location>
        <begin position="203"/>
        <end position="266"/>
    </location>
</feature>
<evidence type="ECO:0000256" key="1">
    <source>
        <dbReference type="ARBA" id="ARBA00010954"/>
    </source>
</evidence>
<dbReference type="PANTHER" id="PTHR12832">
    <property type="entry name" value="TESTIS-SPECIFIC PROTEIN PBS13 T-COMPLEX 11"/>
    <property type="match status" value="1"/>
</dbReference>